<dbReference type="GO" id="GO:1901137">
    <property type="term" value="P:carbohydrate derivative biosynthetic process"/>
    <property type="evidence" value="ECO:0007669"/>
    <property type="project" value="UniProtKB-ARBA"/>
</dbReference>
<keyword evidence="1" id="KW-0328">Glycosyltransferase</keyword>
<keyword evidence="2 5" id="KW-0808">Transferase</keyword>
<protein>
    <submittedName>
        <fullName evidence="5">Glycosyltransferase family 4 protein</fullName>
    </submittedName>
</protein>
<evidence type="ECO:0000259" key="4">
    <source>
        <dbReference type="Pfam" id="PF13439"/>
    </source>
</evidence>
<name>A0A6G6WBP9_9ACTN</name>
<keyword evidence="6" id="KW-1185">Reference proteome</keyword>
<dbReference type="Pfam" id="PF13439">
    <property type="entry name" value="Glyco_transf_4"/>
    <property type="match status" value="1"/>
</dbReference>
<dbReference type="KEGG" id="nano:G5V58_07485"/>
<dbReference type="PANTHER" id="PTHR45947:SF3">
    <property type="entry name" value="SULFOQUINOVOSYL TRANSFERASE SQD2"/>
    <property type="match status" value="1"/>
</dbReference>
<dbReference type="InterPro" id="IPR050194">
    <property type="entry name" value="Glycosyltransferase_grp1"/>
</dbReference>
<evidence type="ECO:0000256" key="1">
    <source>
        <dbReference type="ARBA" id="ARBA00022676"/>
    </source>
</evidence>
<sequence>MLEDDPLRGKEVAFLSWRDTRNPEGGGAERYLETIAAGLVARGARVTVFCAAHAAAPPEEVVDGVRFVRRGTKLSVYLEGMRALRRGDLGDPDVVVDVQNGLPFFTRLVTRKPVVVLVHHVHREQWPVVYPGLTGRVGWFIERRVAPLLYRRSQYVAVSRATRRELVDLGVRGPRVAVVHNGTDPVVPVAGGESATPLVAVVGRLVPHKRVEHAIDAVLDLRATYPDLVLEVVGSGWWEARLREHAASRGADDAVVFRGHLDEAAKHEVYERAWVLALPSLKEGWGLVVGEAGMHGTPTVAYREAGGTQESVVEEVSGVLVDDPDGFTAALGALLGDPEERARLGRGARVTSHAFTWEHAQESFAQVVRAALAGRRVDAAD</sequence>
<dbReference type="RefSeq" id="WP_165230549.1">
    <property type="nucleotide sequence ID" value="NZ_CP049257.1"/>
</dbReference>
<proteinExistence type="predicted"/>
<dbReference type="Pfam" id="PF00534">
    <property type="entry name" value="Glycos_transf_1"/>
    <property type="match status" value="1"/>
</dbReference>
<feature type="domain" description="Glycosyl transferase family 1" evidence="3">
    <location>
        <begin position="196"/>
        <end position="349"/>
    </location>
</feature>
<dbReference type="GO" id="GO:0016758">
    <property type="term" value="F:hexosyltransferase activity"/>
    <property type="evidence" value="ECO:0007669"/>
    <property type="project" value="TreeGrafter"/>
</dbReference>
<dbReference type="CDD" id="cd03801">
    <property type="entry name" value="GT4_PimA-like"/>
    <property type="match status" value="1"/>
</dbReference>
<accession>A0A6G6WBP9</accession>
<dbReference type="PANTHER" id="PTHR45947">
    <property type="entry name" value="SULFOQUINOVOSYL TRANSFERASE SQD2"/>
    <property type="match status" value="1"/>
</dbReference>
<gene>
    <name evidence="5" type="ORF">G5V58_07485</name>
</gene>
<dbReference type="SUPFAM" id="SSF53756">
    <property type="entry name" value="UDP-Glycosyltransferase/glycogen phosphorylase"/>
    <property type="match status" value="1"/>
</dbReference>
<dbReference type="Proteomes" id="UP000502996">
    <property type="component" value="Chromosome"/>
</dbReference>
<dbReference type="Gene3D" id="3.40.50.2000">
    <property type="entry name" value="Glycogen Phosphorylase B"/>
    <property type="match status" value="2"/>
</dbReference>
<dbReference type="InterPro" id="IPR028098">
    <property type="entry name" value="Glyco_trans_4-like_N"/>
</dbReference>
<organism evidence="5 6">
    <name type="scientific">Nocardioides anomalus</name>
    <dbReference type="NCBI Taxonomy" id="2712223"/>
    <lineage>
        <taxon>Bacteria</taxon>
        <taxon>Bacillati</taxon>
        <taxon>Actinomycetota</taxon>
        <taxon>Actinomycetes</taxon>
        <taxon>Propionibacteriales</taxon>
        <taxon>Nocardioidaceae</taxon>
        <taxon>Nocardioides</taxon>
    </lineage>
</organism>
<dbReference type="InterPro" id="IPR001296">
    <property type="entry name" value="Glyco_trans_1"/>
</dbReference>
<evidence type="ECO:0000259" key="3">
    <source>
        <dbReference type="Pfam" id="PF00534"/>
    </source>
</evidence>
<evidence type="ECO:0000313" key="5">
    <source>
        <dbReference type="EMBL" id="QIG42639.1"/>
    </source>
</evidence>
<feature type="domain" description="Glycosyltransferase subfamily 4-like N-terminal" evidence="4">
    <location>
        <begin position="26"/>
        <end position="185"/>
    </location>
</feature>
<reference evidence="5 6" key="1">
    <citation type="submission" date="2020-02" db="EMBL/GenBank/DDBJ databases">
        <title>Full genome sequence of Nocardioides sp. R-3366.</title>
        <authorList>
            <person name="Im W.-T."/>
        </authorList>
    </citation>
    <scope>NUCLEOTIDE SEQUENCE [LARGE SCALE GENOMIC DNA]</scope>
    <source>
        <strain evidence="5 6">R-3366</strain>
    </source>
</reference>
<dbReference type="EMBL" id="CP049257">
    <property type="protein sequence ID" value="QIG42639.1"/>
    <property type="molecule type" value="Genomic_DNA"/>
</dbReference>
<dbReference type="AlphaFoldDB" id="A0A6G6WBP9"/>
<evidence type="ECO:0000313" key="6">
    <source>
        <dbReference type="Proteomes" id="UP000502996"/>
    </source>
</evidence>
<evidence type="ECO:0000256" key="2">
    <source>
        <dbReference type="ARBA" id="ARBA00022679"/>
    </source>
</evidence>